<organism evidence="1">
    <name type="scientific">marine metagenome</name>
    <dbReference type="NCBI Taxonomy" id="408172"/>
    <lineage>
        <taxon>unclassified sequences</taxon>
        <taxon>metagenomes</taxon>
        <taxon>ecological metagenomes</taxon>
    </lineage>
</organism>
<sequence>RGILMIFLVTKERTSTNIITKTVYMVNRPILMHNQSTKLTYKQIIFGILYYGYFDK</sequence>
<name>A0A382PCD1_9ZZZZ</name>
<evidence type="ECO:0000313" key="1">
    <source>
        <dbReference type="EMBL" id="SVC69582.1"/>
    </source>
</evidence>
<dbReference type="EMBL" id="UINC01105557">
    <property type="protein sequence ID" value="SVC69582.1"/>
    <property type="molecule type" value="Genomic_DNA"/>
</dbReference>
<reference evidence="1" key="1">
    <citation type="submission" date="2018-05" db="EMBL/GenBank/DDBJ databases">
        <authorList>
            <person name="Lanie J.A."/>
            <person name="Ng W.-L."/>
            <person name="Kazmierczak K.M."/>
            <person name="Andrzejewski T.M."/>
            <person name="Davidsen T.M."/>
            <person name="Wayne K.J."/>
            <person name="Tettelin H."/>
            <person name="Glass J.I."/>
            <person name="Rusch D."/>
            <person name="Podicherti R."/>
            <person name="Tsui H.-C.T."/>
            <person name="Winkler M.E."/>
        </authorList>
    </citation>
    <scope>NUCLEOTIDE SEQUENCE</scope>
</reference>
<accession>A0A382PCD1</accession>
<feature type="non-terminal residue" evidence="1">
    <location>
        <position position="1"/>
    </location>
</feature>
<proteinExistence type="predicted"/>
<gene>
    <name evidence="1" type="ORF">METZ01_LOCUS322436</name>
</gene>
<protein>
    <submittedName>
        <fullName evidence="1">Uncharacterized protein</fullName>
    </submittedName>
</protein>
<dbReference type="AlphaFoldDB" id="A0A382PCD1"/>